<sequence>MLTVKVSTTDNNTINVAFDNVAYISPIPATGDKTVGVSGSVYVPESEQCVYDAFDITNPQPDKRPADSGMLL</sequence>
<feature type="non-terminal residue" evidence="1">
    <location>
        <position position="72"/>
    </location>
</feature>
<protein>
    <submittedName>
        <fullName evidence="1">Uncharacterized protein</fullName>
    </submittedName>
</protein>
<accession>A0ACC1HAR4</accession>
<comment type="caution">
    <text evidence="1">The sequence shown here is derived from an EMBL/GenBank/DDBJ whole genome shotgun (WGS) entry which is preliminary data.</text>
</comment>
<dbReference type="Proteomes" id="UP001145114">
    <property type="component" value="Unassembled WGS sequence"/>
</dbReference>
<keyword evidence="2" id="KW-1185">Reference proteome</keyword>
<evidence type="ECO:0000313" key="2">
    <source>
        <dbReference type="Proteomes" id="UP001145114"/>
    </source>
</evidence>
<evidence type="ECO:0000313" key="1">
    <source>
        <dbReference type="EMBL" id="KAJ1672768.1"/>
    </source>
</evidence>
<name>A0ACC1HAR4_9FUNG</name>
<proteinExistence type="predicted"/>
<dbReference type="EMBL" id="JAMZIH010007872">
    <property type="protein sequence ID" value="KAJ1672768.1"/>
    <property type="molecule type" value="Genomic_DNA"/>
</dbReference>
<reference evidence="1" key="1">
    <citation type="submission" date="2022-06" db="EMBL/GenBank/DDBJ databases">
        <title>Phylogenomic reconstructions and comparative analyses of Kickxellomycotina fungi.</title>
        <authorList>
            <person name="Reynolds N.K."/>
            <person name="Stajich J.E."/>
            <person name="Barry K."/>
            <person name="Grigoriev I.V."/>
            <person name="Crous P."/>
            <person name="Smith M.E."/>
        </authorList>
    </citation>
    <scope>NUCLEOTIDE SEQUENCE</scope>
    <source>
        <strain evidence="1">RSA 2271</strain>
    </source>
</reference>
<gene>
    <name evidence="1" type="ORF">EV182_006543</name>
</gene>
<organism evidence="1 2">
    <name type="scientific">Spiromyces aspiralis</name>
    <dbReference type="NCBI Taxonomy" id="68401"/>
    <lineage>
        <taxon>Eukaryota</taxon>
        <taxon>Fungi</taxon>
        <taxon>Fungi incertae sedis</taxon>
        <taxon>Zoopagomycota</taxon>
        <taxon>Kickxellomycotina</taxon>
        <taxon>Kickxellomycetes</taxon>
        <taxon>Kickxellales</taxon>
        <taxon>Kickxellaceae</taxon>
        <taxon>Spiromyces</taxon>
    </lineage>
</organism>